<organism evidence="2 3">
    <name type="scientific">Mycoplasma wenyonii (strain Massachusetts)</name>
    <name type="common">Eperythrozoon wenyonii</name>
    <dbReference type="NCBI Taxonomy" id="1197325"/>
    <lineage>
        <taxon>Bacteria</taxon>
        <taxon>Bacillati</taxon>
        <taxon>Mycoplasmatota</taxon>
        <taxon>Mollicutes</taxon>
        <taxon>Mycoplasmataceae</taxon>
        <taxon>Mycoplasma</taxon>
    </lineage>
</organism>
<proteinExistence type="predicted"/>
<gene>
    <name evidence="2" type="ordered locus">WEN_02235</name>
</gene>
<sequence length="221" mass="26467">MESTTQSRTLFPFSLLLSPFIALFFLGFTLSSWKHRFGYKGNKDYSSRYLFFKKVYWTFTQLTFKKEVLESYNLLNRKDTFICIYCKRINWTLLSLAFLLTNYYQKAYQKTRAFKFCVLSESKPKWWFLLSLLDPLSQLPNSKFLKEFDCPVICFSSSINKLKRFALKSYKTMVFFRFEQFFSWKTGFLNTFRAIGKIDYNELLKNASKAELKLVEILKSF</sequence>
<dbReference type="KEGG" id="mwe:WEN_02235"/>
<accession>I6YLP5</accession>
<evidence type="ECO:0000313" key="2">
    <source>
        <dbReference type="EMBL" id="AFN65234.1"/>
    </source>
</evidence>
<dbReference type="AlphaFoldDB" id="I6YLP5"/>
<protein>
    <submittedName>
        <fullName evidence="2">Uncharacterized protein</fullName>
    </submittedName>
</protein>
<name>I6YLP5_MYCWM</name>
<evidence type="ECO:0000313" key="3">
    <source>
        <dbReference type="Proteomes" id="UP000009005"/>
    </source>
</evidence>
<keyword evidence="1" id="KW-0472">Membrane</keyword>
<evidence type="ECO:0000256" key="1">
    <source>
        <dbReference type="SAM" id="Phobius"/>
    </source>
</evidence>
<dbReference type="EMBL" id="CP003703">
    <property type="protein sequence ID" value="AFN65234.1"/>
    <property type="molecule type" value="Genomic_DNA"/>
</dbReference>
<dbReference type="STRING" id="1197325.WEN_02235"/>
<feature type="transmembrane region" description="Helical" evidence="1">
    <location>
        <begin position="12"/>
        <end position="33"/>
    </location>
</feature>
<keyword evidence="1" id="KW-0812">Transmembrane</keyword>
<keyword evidence="3" id="KW-1185">Reference proteome</keyword>
<dbReference type="PATRIC" id="fig|1197325.3.peg.480"/>
<dbReference type="RefSeq" id="WP_014849944.1">
    <property type="nucleotide sequence ID" value="NC_018149.1"/>
</dbReference>
<keyword evidence="1" id="KW-1133">Transmembrane helix</keyword>
<dbReference type="HOGENOM" id="CLU_1249496_0_0_14"/>
<dbReference type="Proteomes" id="UP000009005">
    <property type="component" value="Chromosome"/>
</dbReference>
<dbReference type="OrthoDB" id="397133at2"/>
<reference evidence="2 3" key="1">
    <citation type="journal article" date="2012" name="J. Bacteriol.">
        <title>Complete genome sequence of Mycoplasma wenyonii strain Massachusetts.</title>
        <authorList>
            <person name="Dos Santos A.P."/>
            <person name="Guimaraes A.M."/>
            <person name="do Nascimento N.C."/>
            <person name="Sanmiguel P.J."/>
            <person name="Messick J.B."/>
        </authorList>
    </citation>
    <scope>NUCLEOTIDE SEQUENCE [LARGE SCALE GENOMIC DNA]</scope>
    <source>
        <strain evidence="2 3">Massachusetts</strain>
    </source>
</reference>